<dbReference type="Pfam" id="PF25975">
    <property type="entry name" value="CzcB_C"/>
    <property type="match status" value="1"/>
</dbReference>
<feature type="region of interest" description="Disordered" evidence="2">
    <location>
        <begin position="1"/>
        <end position="22"/>
    </location>
</feature>
<dbReference type="PANTHER" id="PTHR30469:SF39">
    <property type="entry name" value="SLL0180 PROTEIN"/>
    <property type="match status" value="1"/>
</dbReference>
<evidence type="ECO:0000256" key="1">
    <source>
        <dbReference type="ARBA" id="ARBA00009477"/>
    </source>
</evidence>
<dbReference type="InterPro" id="IPR058649">
    <property type="entry name" value="CzcB_C"/>
</dbReference>
<accession>A0A7C3PLV9</accession>
<gene>
    <name evidence="7" type="ORF">ENR64_26525</name>
</gene>
<dbReference type="Pfam" id="PF25917">
    <property type="entry name" value="BSH_RND"/>
    <property type="match status" value="1"/>
</dbReference>
<dbReference type="InterPro" id="IPR058625">
    <property type="entry name" value="MdtA-like_BSH"/>
</dbReference>
<evidence type="ECO:0000256" key="2">
    <source>
        <dbReference type="SAM" id="MobiDB-lite"/>
    </source>
</evidence>
<keyword evidence="3" id="KW-0812">Transmembrane</keyword>
<dbReference type="SUPFAM" id="SSF111369">
    <property type="entry name" value="HlyD-like secretion proteins"/>
    <property type="match status" value="2"/>
</dbReference>
<evidence type="ECO:0000259" key="5">
    <source>
        <dbReference type="Pfam" id="PF25954"/>
    </source>
</evidence>
<dbReference type="GO" id="GO:0015562">
    <property type="term" value="F:efflux transmembrane transporter activity"/>
    <property type="evidence" value="ECO:0007669"/>
    <property type="project" value="TreeGrafter"/>
</dbReference>
<dbReference type="Gene3D" id="2.40.30.170">
    <property type="match status" value="1"/>
</dbReference>
<dbReference type="Pfam" id="PF25954">
    <property type="entry name" value="Beta-barrel_RND_2"/>
    <property type="match status" value="1"/>
</dbReference>
<keyword evidence="3" id="KW-0472">Membrane</keyword>
<dbReference type="FunFam" id="2.40.420.20:FF:000007">
    <property type="entry name" value="HAE1 family efflux pump MFP component"/>
    <property type="match status" value="1"/>
</dbReference>
<protein>
    <submittedName>
        <fullName evidence="7">Efflux RND transporter periplasmic adaptor subunit</fullName>
    </submittedName>
</protein>
<dbReference type="EMBL" id="DSRU01000389">
    <property type="protein sequence ID" value="HFN01241.1"/>
    <property type="molecule type" value="Genomic_DNA"/>
</dbReference>
<reference evidence="7" key="1">
    <citation type="journal article" date="2020" name="mSystems">
        <title>Genome- and Community-Level Interaction Insights into Carbon Utilization and Element Cycling Functions of Hydrothermarchaeota in Hydrothermal Sediment.</title>
        <authorList>
            <person name="Zhou Z."/>
            <person name="Liu Y."/>
            <person name="Xu W."/>
            <person name="Pan J."/>
            <person name="Luo Z.H."/>
            <person name="Li M."/>
        </authorList>
    </citation>
    <scope>NUCLEOTIDE SEQUENCE [LARGE SCALE GENOMIC DNA]</scope>
    <source>
        <strain evidence="7">SpSt-418</strain>
    </source>
</reference>
<feature type="domain" description="CzcB-like C-terminal circularly permuted SH3-like" evidence="6">
    <location>
        <begin position="358"/>
        <end position="421"/>
    </location>
</feature>
<feature type="transmembrane region" description="Helical" evidence="3">
    <location>
        <begin position="27"/>
        <end position="45"/>
    </location>
</feature>
<evidence type="ECO:0000313" key="7">
    <source>
        <dbReference type="EMBL" id="HFN01241.1"/>
    </source>
</evidence>
<proteinExistence type="inferred from homology"/>
<dbReference type="Gene3D" id="2.40.50.100">
    <property type="match status" value="1"/>
</dbReference>
<dbReference type="NCBIfam" id="TIGR01730">
    <property type="entry name" value="RND_mfp"/>
    <property type="match status" value="1"/>
</dbReference>
<evidence type="ECO:0000259" key="6">
    <source>
        <dbReference type="Pfam" id="PF25975"/>
    </source>
</evidence>
<feature type="domain" description="CusB-like beta-barrel" evidence="5">
    <location>
        <begin position="280"/>
        <end position="351"/>
    </location>
</feature>
<dbReference type="Gene3D" id="1.10.287.470">
    <property type="entry name" value="Helix hairpin bin"/>
    <property type="match status" value="1"/>
</dbReference>
<evidence type="ECO:0000256" key="3">
    <source>
        <dbReference type="SAM" id="Phobius"/>
    </source>
</evidence>
<keyword evidence="3" id="KW-1133">Transmembrane helix</keyword>
<feature type="domain" description="Multidrug resistance protein MdtA-like barrel-sandwich hybrid" evidence="4">
    <location>
        <begin position="90"/>
        <end position="269"/>
    </location>
</feature>
<dbReference type="GO" id="GO:1990281">
    <property type="term" value="C:efflux pump complex"/>
    <property type="evidence" value="ECO:0007669"/>
    <property type="project" value="TreeGrafter"/>
</dbReference>
<comment type="similarity">
    <text evidence="1">Belongs to the membrane fusion protein (MFP) (TC 8.A.1) family.</text>
</comment>
<sequence>MTSPQISVISEEHPEVSSQRPSPRKPIVWTLILTLLLGGGGYLFWRVFAPNSVAPPAIAQPTAMPVKALSLKSHPIAERAEYVGQLKSRRSVTLRPRIQGQVTQIWAEPGQRVTKGTILLQVDPNEQLAILNGGNAAIASAEASIDSARATLRSLQAARLSKVADVKFAQQDYERFAYLAQEGAVATQLRDQYTNKLEVAKAALGAIDEEIRAQQAAIVRSEKGLQEAQARTQQQQVQLQYFQISAPFAGVVGDIPIKVGDFVDPATALITVSENDQLEVNFSVPTEQATQLQVGDAIALLDRQGKPTATSKISFIAPNTANTTQSVLVKAQLDNRNGKLRTDQFARVRVTWNRRSGVLVPTSAVTRLGGEAFVFVAEPTQSGFVARQRLVKLNRVEGNQYQVLSGLKPGERVITSGVMILRDDAPVQPEL</sequence>
<dbReference type="AlphaFoldDB" id="A0A7C3PLV9"/>
<dbReference type="PANTHER" id="PTHR30469">
    <property type="entry name" value="MULTIDRUG RESISTANCE PROTEIN MDTA"/>
    <property type="match status" value="1"/>
</dbReference>
<dbReference type="Gene3D" id="2.40.420.20">
    <property type="match status" value="1"/>
</dbReference>
<dbReference type="InterPro" id="IPR006143">
    <property type="entry name" value="RND_pump_MFP"/>
</dbReference>
<name>A0A7C3PLV9_9CYAN</name>
<evidence type="ECO:0000259" key="4">
    <source>
        <dbReference type="Pfam" id="PF25917"/>
    </source>
</evidence>
<dbReference type="InterPro" id="IPR058792">
    <property type="entry name" value="Beta-barrel_RND_2"/>
</dbReference>
<comment type="caution">
    <text evidence="7">The sequence shown here is derived from an EMBL/GenBank/DDBJ whole genome shotgun (WGS) entry which is preliminary data.</text>
</comment>
<organism evidence="7">
    <name type="scientific">Oscillatoriales cyanobacterium SpSt-418</name>
    <dbReference type="NCBI Taxonomy" id="2282169"/>
    <lineage>
        <taxon>Bacteria</taxon>
        <taxon>Bacillati</taxon>
        <taxon>Cyanobacteriota</taxon>
        <taxon>Cyanophyceae</taxon>
        <taxon>Oscillatoriophycideae</taxon>
        <taxon>Oscillatoriales</taxon>
    </lineage>
</organism>